<dbReference type="GO" id="GO:0005886">
    <property type="term" value="C:plasma membrane"/>
    <property type="evidence" value="ECO:0007669"/>
    <property type="project" value="UniProtKB-SubCell"/>
</dbReference>
<dbReference type="GO" id="GO:0044877">
    <property type="term" value="F:protein-containing complex binding"/>
    <property type="evidence" value="ECO:0007669"/>
    <property type="project" value="InterPro"/>
</dbReference>
<feature type="transmembrane region" description="Helical" evidence="9">
    <location>
        <begin position="25"/>
        <end position="44"/>
    </location>
</feature>
<comment type="similarity">
    <text evidence="7">Belongs to the YfgM family.</text>
</comment>
<evidence type="ECO:0000256" key="6">
    <source>
        <dbReference type="ARBA" id="ARBA00023186"/>
    </source>
</evidence>
<evidence type="ECO:0000256" key="3">
    <source>
        <dbReference type="ARBA" id="ARBA00022692"/>
    </source>
</evidence>
<dbReference type="Proteomes" id="UP000623958">
    <property type="component" value="Unassembled WGS sequence"/>
</dbReference>
<keyword evidence="12" id="KW-1185">Reference proteome</keyword>
<dbReference type="PANTHER" id="PTHR38035">
    <property type="entry name" value="UPF0070 PROTEIN YFGM"/>
    <property type="match status" value="1"/>
</dbReference>
<dbReference type="AlphaFoldDB" id="A0A919F4M9"/>
<dbReference type="SUPFAM" id="SSF48452">
    <property type="entry name" value="TPR-like"/>
    <property type="match status" value="1"/>
</dbReference>
<dbReference type="RefSeq" id="WP_434025608.1">
    <property type="nucleotide sequence ID" value="NZ_BNBA01000001.1"/>
</dbReference>
<dbReference type="Pfam" id="PF09976">
    <property type="entry name" value="TPR_21"/>
    <property type="match status" value="1"/>
</dbReference>
<evidence type="ECO:0000313" key="11">
    <source>
        <dbReference type="EMBL" id="GHH46556.1"/>
    </source>
</evidence>
<sequence length="212" mass="22693">MAIDELLDEHEQGERVRSWLRKNGVALLGGVAAGLALILGGQWWSKHRTDALAQAHAQYEAVVKSIEAKDLDKAGKDMAALASGQSGIYGELAALRLAKAQVDAGKTEDAIQVLRNVQSDDQFKLIVDQRLARLLIETGKAAEAQALLASANDGISLEIRADAAVAQNKRDEARDLYTKALVLVDVASPQRRLLETKLADVGGTVPDPAQPI</sequence>
<proteinExistence type="inferred from homology"/>
<gene>
    <name evidence="11" type="ORF">GCM10009090_01820</name>
</gene>
<comment type="caution">
    <text evidence="11">The sequence shown here is derived from an EMBL/GenBank/DDBJ whole genome shotgun (WGS) entry which is preliminary data.</text>
</comment>
<evidence type="ECO:0000256" key="2">
    <source>
        <dbReference type="ARBA" id="ARBA00022475"/>
    </source>
</evidence>
<dbReference type="InterPro" id="IPR011990">
    <property type="entry name" value="TPR-like_helical_dom_sf"/>
</dbReference>
<evidence type="ECO:0000256" key="1">
    <source>
        <dbReference type="ARBA" id="ARBA00004401"/>
    </source>
</evidence>
<evidence type="ECO:0000256" key="5">
    <source>
        <dbReference type="ARBA" id="ARBA00023136"/>
    </source>
</evidence>
<dbReference type="Gene3D" id="1.25.40.10">
    <property type="entry name" value="Tetratricopeptide repeat domain"/>
    <property type="match status" value="1"/>
</dbReference>
<organism evidence="11 12">
    <name type="scientific">Xanthomonas boreopolis</name>
    <dbReference type="NCBI Taxonomy" id="86183"/>
    <lineage>
        <taxon>Bacteria</taxon>
        <taxon>Pseudomonadati</taxon>
        <taxon>Pseudomonadota</taxon>
        <taxon>Gammaproteobacteria</taxon>
        <taxon>Lysobacterales</taxon>
        <taxon>Lysobacteraceae</taxon>
        <taxon>Xanthomonas</taxon>
    </lineage>
</organism>
<protein>
    <recommendedName>
        <fullName evidence="8">Ancillary SecYEG translocon subunit</fullName>
    </recommendedName>
</protein>
<keyword evidence="3 9" id="KW-0812">Transmembrane</keyword>
<evidence type="ECO:0000256" key="8">
    <source>
        <dbReference type="ARBA" id="ARBA00024235"/>
    </source>
</evidence>
<keyword evidence="2" id="KW-1003">Cell membrane</keyword>
<evidence type="ECO:0000313" key="12">
    <source>
        <dbReference type="Proteomes" id="UP000623958"/>
    </source>
</evidence>
<keyword evidence="4 9" id="KW-1133">Transmembrane helix</keyword>
<name>A0A919F4M9_9XANT</name>
<dbReference type="PANTHER" id="PTHR38035:SF1">
    <property type="entry name" value="ANCILLARY SECYEG TRANSLOCON SUBUNIT"/>
    <property type="match status" value="1"/>
</dbReference>
<evidence type="ECO:0000259" key="10">
    <source>
        <dbReference type="Pfam" id="PF09976"/>
    </source>
</evidence>
<comment type="subcellular location">
    <subcellularLocation>
        <location evidence="1">Cell membrane</location>
        <topology evidence="1">Single-pass type II membrane protein</topology>
    </subcellularLocation>
</comment>
<dbReference type="InterPro" id="IPR018704">
    <property type="entry name" value="SecYEG/CpoB_TPR"/>
</dbReference>
<keyword evidence="6" id="KW-0143">Chaperone</keyword>
<feature type="domain" description="Ancillary SecYEG translocon subunit/Cell division coordinator CpoB TPR" evidence="10">
    <location>
        <begin position="17"/>
        <end position="202"/>
    </location>
</feature>
<reference evidence="11" key="1">
    <citation type="journal article" date="2014" name="Int. J. Syst. Evol. Microbiol.">
        <title>Complete genome sequence of Corynebacterium casei LMG S-19264T (=DSM 44701T), isolated from a smear-ripened cheese.</title>
        <authorList>
            <consortium name="US DOE Joint Genome Institute (JGI-PGF)"/>
            <person name="Walter F."/>
            <person name="Albersmeier A."/>
            <person name="Kalinowski J."/>
            <person name="Ruckert C."/>
        </authorList>
    </citation>
    <scope>NUCLEOTIDE SEQUENCE</scope>
    <source>
        <strain evidence="11">JCM 13306</strain>
    </source>
</reference>
<evidence type="ECO:0000256" key="4">
    <source>
        <dbReference type="ARBA" id="ARBA00022989"/>
    </source>
</evidence>
<evidence type="ECO:0000256" key="7">
    <source>
        <dbReference type="ARBA" id="ARBA00024197"/>
    </source>
</evidence>
<dbReference type="EMBL" id="BNBA01000001">
    <property type="protein sequence ID" value="GHH46556.1"/>
    <property type="molecule type" value="Genomic_DNA"/>
</dbReference>
<accession>A0A919F4M9</accession>
<dbReference type="InterPro" id="IPR026039">
    <property type="entry name" value="YfgM"/>
</dbReference>
<evidence type="ECO:0000256" key="9">
    <source>
        <dbReference type="SAM" id="Phobius"/>
    </source>
</evidence>
<keyword evidence="5 9" id="KW-0472">Membrane</keyword>
<reference evidence="11" key="2">
    <citation type="submission" date="2020-09" db="EMBL/GenBank/DDBJ databases">
        <authorList>
            <person name="Sun Q."/>
            <person name="Ohkuma M."/>
        </authorList>
    </citation>
    <scope>NUCLEOTIDE SEQUENCE</scope>
    <source>
        <strain evidence="11">JCM 13306</strain>
    </source>
</reference>